<keyword evidence="1" id="KW-1133">Transmembrane helix</keyword>
<accession>A0AAI8YPA4</accession>
<dbReference type="InterPro" id="IPR040632">
    <property type="entry name" value="Sulfotransfer_4"/>
</dbReference>
<evidence type="ECO:0008006" key="4">
    <source>
        <dbReference type="Google" id="ProtNLM"/>
    </source>
</evidence>
<feature type="transmembrane region" description="Helical" evidence="1">
    <location>
        <begin position="259"/>
        <end position="278"/>
    </location>
</feature>
<comment type="caution">
    <text evidence="2">The sequence shown here is derived from an EMBL/GenBank/DDBJ whole genome shotgun (WGS) entry which is preliminary data.</text>
</comment>
<dbReference type="SUPFAM" id="SSF52540">
    <property type="entry name" value="P-loop containing nucleoside triphosphate hydrolases"/>
    <property type="match status" value="1"/>
</dbReference>
<keyword evidence="1" id="KW-0812">Transmembrane</keyword>
<organism evidence="2 3">
    <name type="scientific">Lecanosticta acicola</name>
    <dbReference type="NCBI Taxonomy" id="111012"/>
    <lineage>
        <taxon>Eukaryota</taxon>
        <taxon>Fungi</taxon>
        <taxon>Dikarya</taxon>
        <taxon>Ascomycota</taxon>
        <taxon>Pezizomycotina</taxon>
        <taxon>Dothideomycetes</taxon>
        <taxon>Dothideomycetidae</taxon>
        <taxon>Mycosphaerellales</taxon>
        <taxon>Mycosphaerellaceae</taxon>
        <taxon>Lecanosticta</taxon>
    </lineage>
</organism>
<reference evidence="2" key="1">
    <citation type="submission" date="2023-11" db="EMBL/GenBank/DDBJ databases">
        <authorList>
            <person name="Alioto T."/>
            <person name="Alioto T."/>
            <person name="Gomez Garrido J."/>
        </authorList>
    </citation>
    <scope>NUCLEOTIDE SEQUENCE</scope>
</reference>
<dbReference type="InterPro" id="IPR027417">
    <property type="entry name" value="P-loop_NTPase"/>
</dbReference>
<evidence type="ECO:0000313" key="3">
    <source>
        <dbReference type="Proteomes" id="UP001296104"/>
    </source>
</evidence>
<evidence type="ECO:0000256" key="1">
    <source>
        <dbReference type="SAM" id="Phobius"/>
    </source>
</evidence>
<dbReference type="PANTHER" id="PTHR36978:SF8">
    <property type="entry name" value="NAD DEPENDENT EPIMERASE_DEHYDRATASE"/>
    <property type="match status" value="1"/>
</dbReference>
<keyword evidence="1" id="KW-0472">Membrane</keyword>
<dbReference type="Proteomes" id="UP001296104">
    <property type="component" value="Unassembled WGS sequence"/>
</dbReference>
<proteinExistence type="predicted"/>
<dbReference type="AlphaFoldDB" id="A0AAI8YPA4"/>
<dbReference type="PANTHER" id="PTHR36978">
    <property type="entry name" value="P-LOOP CONTAINING NUCLEOTIDE TRIPHOSPHATE HYDROLASE"/>
    <property type="match status" value="1"/>
</dbReference>
<dbReference type="EMBL" id="CAVMBE010000001">
    <property type="protein sequence ID" value="CAK3755802.1"/>
    <property type="molecule type" value="Genomic_DNA"/>
</dbReference>
<evidence type="ECO:0000313" key="2">
    <source>
        <dbReference type="EMBL" id="CAK3755802.1"/>
    </source>
</evidence>
<protein>
    <recommendedName>
        <fullName evidence="4">P-loop containing nucleoside triphosphate hydrolase protein</fullName>
    </recommendedName>
</protein>
<keyword evidence="3" id="KW-1185">Reference proteome</keyword>
<gene>
    <name evidence="2" type="ORF">LECACI_7A000234</name>
</gene>
<name>A0AAI8YPA4_9PEZI</name>
<dbReference type="Gene3D" id="3.40.50.300">
    <property type="entry name" value="P-loop containing nucleotide triphosphate hydrolases"/>
    <property type="match status" value="1"/>
</dbReference>
<dbReference type="Pfam" id="PF17784">
    <property type="entry name" value="Sulfotransfer_4"/>
    <property type="match status" value="1"/>
</dbReference>
<sequence length="281" mass="33075">MHPIFQSLLCYIYPITPPQKHRTAPLKLLCLGLSRSGTDSLRQALLQLDYKKIYHGYVWLAQPADASQWIHLAHLQITHQPISASEFDSVLGDCDAITDIPPAGFAPELLDAYPDAKVIVNYREDVDAWAESCENTIERITSPKDWSGWWQYFQSFFEARLFWSYRTYWWVWSRFSAGDFPRHGKEWYREHYRNLEEKLKRDGRKYLKWRVQDGWAPLCEFLGKEIPSGEFPNGNVPANFFEKVMEEKEERWRQARRNMVLFGTVVVALVGGLWSWVYQSL</sequence>